<name>A0ABR2Z5T3_9AGAR</name>
<dbReference type="EMBL" id="JBBXMP010001222">
    <property type="protein sequence ID" value="KAL0056603.1"/>
    <property type="molecule type" value="Genomic_DNA"/>
</dbReference>
<accession>A0ABR2Z5T3</accession>
<gene>
    <name evidence="1" type="ORF">AAF712_016792</name>
</gene>
<protein>
    <submittedName>
        <fullName evidence="1">Uncharacterized protein</fullName>
    </submittedName>
</protein>
<sequence>MVGGRWRETALSTPSLRSSIGISFGSWTANMGALTRLLEVFMTRSKKSPLTVEVVPSGKYEPDASSVVDMLLQNCDRWEHFSLSNPAVITRGELLFPAVRGQNLFRLRSLRIQYRDRNKDDEGELSDIDDLAGVFSLCLSLRGIDLEVNFPGFMDELELPLSQITRASITAASVQNIVDFLPSCSHLRELHLINVGELPEENEHTDTWESSTLQHISCALQSQDDIDSLFPRLTNPSVEFLSLSSLPQFSSRAVLNAWPLWPGLSIMDYISCSNCSITTLHLKRLPITAQQTTAVLQLMPNLASLQIEELARPASHSNRIVTNEFLQQFVVDQESHWFGHTRSPFLPHLTDLYLKVHGTVTFERDSFALVSS</sequence>
<dbReference type="SUPFAM" id="SSF52047">
    <property type="entry name" value="RNI-like"/>
    <property type="match status" value="1"/>
</dbReference>
<proteinExistence type="predicted"/>
<dbReference type="Gene3D" id="3.80.10.10">
    <property type="entry name" value="Ribonuclease Inhibitor"/>
    <property type="match status" value="1"/>
</dbReference>
<keyword evidence="2" id="KW-1185">Reference proteome</keyword>
<organism evidence="1 2">
    <name type="scientific">Marasmius tenuissimus</name>
    <dbReference type="NCBI Taxonomy" id="585030"/>
    <lineage>
        <taxon>Eukaryota</taxon>
        <taxon>Fungi</taxon>
        <taxon>Dikarya</taxon>
        <taxon>Basidiomycota</taxon>
        <taxon>Agaricomycotina</taxon>
        <taxon>Agaricomycetes</taxon>
        <taxon>Agaricomycetidae</taxon>
        <taxon>Agaricales</taxon>
        <taxon>Marasmiineae</taxon>
        <taxon>Marasmiaceae</taxon>
        <taxon>Marasmius</taxon>
    </lineage>
</organism>
<comment type="caution">
    <text evidence="1">The sequence shown here is derived from an EMBL/GenBank/DDBJ whole genome shotgun (WGS) entry which is preliminary data.</text>
</comment>
<reference evidence="1 2" key="1">
    <citation type="submission" date="2024-05" db="EMBL/GenBank/DDBJ databases">
        <title>A draft genome resource for the thread blight pathogen Marasmius tenuissimus strain MS-2.</title>
        <authorList>
            <person name="Yulfo-Soto G.E."/>
            <person name="Baruah I.K."/>
            <person name="Amoako-Attah I."/>
            <person name="Bukari Y."/>
            <person name="Meinhardt L.W."/>
            <person name="Bailey B.A."/>
            <person name="Cohen S.P."/>
        </authorList>
    </citation>
    <scope>NUCLEOTIDE SEQUENCE [LARGE SCALE GENOMIC DNA]</scope>
    <source>
        <strain evidence="1 2">MS-2</strain>
    </source>
</reference>
<evidence type="ECO:0000313" key="1">
    <source>
        <dbReference type="EMBL" id="KAL0056603.1"/>
    </source>
</evidence>
<dbReference type="Proteomes" id="UP001437256">
    <property type="component" value="Unassembled WGS sequence"/>
</dbReference>
<dbReference type="InterPro" id="IPR032675">
    <property type="entry name" value="LRR_dom_sf"/>
</dbReference>
<evidence type="ECO:0000313" key="2">
    <source>
        <dbReference type="Proteomes" id="UP001437256"/>
    </source>
</evidence>